<name>A0AAP0QWL1_9ROSI</name>
<organism evidence="3 4">
    <name type="scientific">Citrus x changshan-huyou</name>
    <dbReference type="NCBI Taxonomy" id="2935761"/>
    <lineage>
        <taxon>Eukaryota</taxon>
        <taxon>Viridiplantae</taxon>
        <taxon>Streptophyta</taxon>
        <taxon>Embryophyta</taxon>
        <taxon>Tracheophyta</taxon>
        <taxon>Spermatophyta</taxon>
        <taxon>Magnoliopsida</taxon>
        <taxon>eudicotyledons</taxon>
        <taxon>Gunneridae</taxon>
        <taxon>Pentapetalae</taxon>
        <taxon>rosids</taxon>
        <taxon>malvids</taxon>
        <taxon>Sapindales</taxon>
        <taxon>Rutaceae</taxon>
        <taxon>Aurantioideae</taxon>
        <taxon>Citrus</taxon>
    </lineage>
</organism>
<keyword evidence="1" id="KW-0472">Membrane</keyword>
<dbReference type="Pfam" id="PF07727">
    <property type="entry name" value="RVT_2"/>
    <property type="match status" value="2"/>
</dbReference>
<evidence type="ECO:0000259" key="2">
    <source>
        <dbReference type="Pfam" id="PF07727"/>
    </source>
</evidence>
<evidence type="ECO:0000256" key="1">
    <source>
        <dbReference type="SAM" id="Phobius"/>
    </source>
</evidence>
<dbReference type="Proteomes" id="UP001428341">
    <property type="component" value="Unassembled WGS sequence"/>
</dbReference>
<feature type="transmembrane region" description="Helical" evidence="1">
    <location>
        <begin position="433"/>
        <end position="449"/>
    </location>
</feature>
<feature type="transmembrane region" description="Helical" evidence="1">
    <location>
        <begin position="411"/>
        <end position="427"/>
    </location>
</feature>
<keyword evidence="1" id="KW-1133">Transmembrane helix</keyword>
<dbReference type="InterPro" id="IPR013103">
    <property type="entry name" value="RVT_2"/>
</dbReference>
<protein>
    <recommendedName>
        <fullName evidence="2">Reverse transcriptase Ty1/copia-type domain-containing protein</fullName>
    </recommendedName>
</protein>
<feature type="domain" description="Reverse transcriptase Ty1/copia-type" evidence="2">
    <location>
        <begin position="142"/>
        <end position="216"/>
    </location>
</feature>
<dbReference type="SUPFAM" id="SSF56672">
    <property type="entry name" value="DNA/RNA polymerases"/>
    <property type="match status" value="1"/>
</dbReference>
<dbReference type="AlphaFoldDB" id="A0AAP0QWL1"/>
<dbReference type="CDD" id="cd09272">
    <property type="entry name" value="RNase_HI_RT_Ty1"/>
    <property type="match status" value="1"/>
</dbReference>
<proteinExistence type="predicted"/>
<sequence>MAMQNEYDALQNNGTWTLVPAEKATKLVGNKWVFRVKYNPDGSISKYKAWLVAKGFHQTYGVDFFETFSPVVKPCTVRIVLSLVVMNCWPIRQLDVNNAFLNGMLIEDVFMPQPEGFINSQFPNHVCKLQKLFMAFNRPPRLDDILITGSSNAQVTEVISKLSLEFALKDLGDFNYFLGVEVTLSAEGLHLSQTKYVGDILRKAHMLGSKGCNTPISVADKLQKDKDCIFENPSLYRSIIGSLQYLTLTRQDIFFKSGSPTLTAYSDADWGVDPDDRRSVGGYCVYLGSNLVSWSSKKQNTVSRPSAESEYRALALATSEILWITYLLKELKVSLTKSHVLYCDNKSAEALASNPKYHSRTKHMELDLHFVREHIANKELLIEHVSNSDQLADVLTKPLGSDHFAYMRTKLNLIVTLVYFILAEIHVKNNFNVSVFPLVFAVIIAVFTFKNDGGASDSSGHADDDLFGDPLV</sequence>
<dbReference type="PANTHER" id="PTHR11439:SF463">
    <property type="entry name" value="REVERSE TRANSCRIPTASE TY1_COPIA-TYPE DOMAIN-CONTAINING PROTEIN"/>
    <property type="match status" value="1"/>
</dbReference>
<dbReference type="PANTHER" id="PTHR11439">
    <property type="entry name" value="GAG-POL-RELATED RETROTRANSPOSON"/>
    <property type="match status" value="1"/>
</dbReference>
<reference evidence="3 4" key="1">
    <citation type="submission" date="2024-05" db="EMBL/GenBank/DDBJ databases">
        <title>Haplotype-resolved chromosome-level genome assembly of Huyou (Citrus changshanensis).</title>
        <authorList>
            <person name="Miao C."/>
            <person name="Chen W."/>
            <person name="Wu Y."/>
            <person name="Wang L."/>
            <person name="Zhao S."/>
            <person name="Grierson D."/>
            <person name="Xu C."/>
            <person name="Chen K."/>
        </authorList>
    </citation>
    <scope>NUCLEOTIDE SEQUENCE [LARGE SCALE GENOMIC DNA]</scope>
    <source>
        <strain evidence="3">01-14</strain>
        <tissue evidence="3">Leaf</tissue>
    </source>
</reference>
<accession>A0AAP0QWL1</accession>
<evidence type="ECO:0000313" key="4">
    <source>
        <dbReference type="Proteomes" id="UP001428341"/>
    </source>
</evidence>
<evidence type="ECO:0000313" key="3">
    <source>
        <dbReference type="EMBL" id="KAK9213812.1"/>
    </source>
</evidence>
<keyword evidence="1" id="KW-0812">Transmembrane</keyword>
<dbReference type="InterPro" id="IPR043502">
    <property type="entry name" value="DNA/RNA_pol_sf"/>
</dbReference>
<comment type="caution">
    <text evidence="3">The sequence shown here is derived from an EMBL/GenBank/DDBJ whole genome shotgun (WGS) entry which is preliminary data.</text>
</comment>
<feature type="domain" description="Reverse transcriptase Ty1/copia-type" evidence="2">
    <location>
        <begin position="13"/>
        <end position="135"/>
    </location>
</feature>
<gene>
    <name evidence="3" type="ORF">WN944_005797</name>
</gene>
<dbReference type="EMBL" id="JBCGBO010000003">
    <property type="protein sequence ID" value="KAK9213812.1"/>
    <property type="molecule type" value="Genomic_DNA"/>
</dbReference>
<keyword evidence="4" id="KW-1185">Reference proteome</keyword>